<proteinExistence type="predicted"/>
<organism evidence="1 2">
    <name type="scientific">Arabidopsis thaliana</name>
    <name type="common">Mouse-ear cress</name>
    <dbReference type="NCBI Taxonomy" id="3702"/>
    <lineage>
        <taxon>Eukaryota</taxon>
        <taxon>Viridiplantae</taxon>
        <taxon>Streptophyta</taxon>
        <taxon>Embryophyta</taxon>
        <taxon>Tracheophyta</taxon>
        <taxon>Spermatophyta</taxon>
        <taxon>Magnoliopsida</taxon>
        <taxon>eudicotyledons</taxon>
        <taxon>Gunneridae</taxon>
        <taxon>Pentapetalae</taxon>
        <taxon>rosids</taxon>
        <taxon>malvids</taxon>
        <taxon>Brassicales</taxon>
        <taxon>Brassicaceae</taxon>
        <taxon>Camelineae</taxon>
        <taxon>Arabidopsis</taxon>
    </lineage>
</organism>
<dbReference type="Proteomes" id="UP000078284">
    <property type="component" value="Chromosome 4"/>
</dbReference>
<protein>
    <submittedName>
        <fullName evidence="1">Uncharacterized protein</fullName>
    </submittedName>
</protein>
<gene>
    <name evidence="1" type="ordered locus">AXX17_At4g15330</name>
</gene>
<dbReference type="AlphaFoldDB" id="A0A178V2C7"/>
<accession>A0A178V2C7</accession>
<name>A0A178V2C7_ARATH</name>
<dbReference type="EMBL" id="LUHQ01000004">
    <property type="protein sequence ID" value="OAO99863.1"/>
    <property type="molecule type" value="Genomic_DNA"/>
</dbReference>
<evidence type="ECO:0000313" key="2">
    <source>
        <dbReference type="Proteomes" id="UP000078284"/>
    </source>
</evidence>
<reference evidence="2" key="1">
    <citation type="journal article" date="2016" name="Proc. Natl. Acad. Sci. U.S.A.">
        <title>Chromosome-level assembly of Arabidopsis thaliana Ler reveals the extent of translocation and inversion polymorphisms.</title>
        <authorList>
            <person name="Zapata L."/>
            <person name="Ding J."/>
            <person name="Willing E.M."/>
            <person name="Hartwig B."/>
            <person name="Bezdan D."/>
            <person name="Jiao W.B."/>
            <person name="Patel V."/>
            <person name="Velikkakam James G."/>
            <person name="Koornneef M."/>
            <person name="Ossowski S."/>
            <person name="Schneeberger K."/>
        </authorList>
    </citation>
    <scope>NUCLEOTIDE SEQUENCE [LARGE SCALE GENOMIC DNA]</scope>
    <source>
        <strain evidence="2">cv. Landsberg erecta</strain>
    </source>
</reference>
<sequence length="74" mass="8726">MCLSRSIPAQPEEFKLQINLFQKLNSSRNHGEVELVQKSFQMKMILKLQISRLPKNPMETNSYVLEDFDLTRRS</sequence>
<comment type="caution">
    <text evidence="1">The sequence shown here is derived from an EMBL/GenBank/DDBJ whole genome shotgun (WGS) entry which is preliminary data.</text>
</comment>
<evidence type="ECO:0000313" key="1">
    <source>
        <dbReference type="EMBL" id="OAO99863.1"/>
    </source>
</evidence>